<sequence length="121" mass="12202">MPVRFGYPLAAVLLSGAAALPAIGPAAAAPSQDERFLSLLARQQPVAMADAPELVAAAHRVCDLLDGGMSFKDLVHQLGTTPPDAGAAAPEIPTRSTSSIVRFIAAAAAVYCPLGHDGGTA</sequence>
<name>A0ACD2EQ59_9MYCO</name>
<organism evidence="1 2">
    <name type="scientific">Mycolicibacter terrae</name>
    <dbReference type="NCBI Taxonomy" id="1788"/>
    <lineage>
        <taxon>Bacteria</taxon>
        <taxon>Bacillati</taxon>
        <taxon>Actinomycetota</taxon>
        <taxon>Actinomycetes</taxon>
        <taxon>Mycobacteriales</taxon>
        <taxon>Mycobacteriaceae</taxon>
        <taxon>Mycolicibacter</taxon>
    </lineage>
</organism>
<evidence type="ECO:0000313" key="2">
    <source>
        <dbReference type="Proteomes" id="UP000268891"/>
    </source>
</evidence>
<keyword evidence="2" id="KW-1185">Reference proteome</keyword>
<dbReference type="Proteomes" id="UP000268891">
    <property type="component" value="Unassembled WGS sequence"/>
</dbReference>
<proteinExistence type="predicted"/>
<reference evidence="1" key="1">
    <citation type="submission" date="2018-11" db="EMBL/GenBank/DDBJ databases">
        <authorList>
            <person name="Sattar A."/>
            <person name="Zunita Z."/>
            <person name="Jalila A."/>
            <person name="Saleha A.A."/>
        </authorList>
    </citation>
    <scope>NUCLEOTIDE SEQUENCE</scope>
    <source>
        <strain evidence="1">F12-74</strain>
    </source>
</reference>
<protein>
    <submittedName>
        <fullName evidence="1">DUF732 domain-containing protein</fullName>
    </submittedName>
</protein>
<evidence type="ECO:0000313" key="1">
    <source>
        <dbReference type="EMBL" id="RRR46596.1"/>
    </source>
</evidence>
<dbReference type="EMBL" id="RRZR01000009">
    <property type="protein sequence ID" value="RRR46596.1"/>
    <property type="molecule type" value="Genomic_DNA"/>
</dbReference>
<accession>A0ACD2EQ59</accession>
<gene>
    <name evidence="1" type="ORF">EHH44_07155</name>
</gene>
<comment type="caution">
    <text evidence="1">The sequence shown here is derived from an EMBL/GenBank/DDBJ whole genome shotgun (WGS) entry which is preliminary data.</text>
</comment>